<dbReference type="GO" id="GO:0003723">
    <property type="term" value="F:RNA binding"/>
    <property type="evidence" value="ECO:0007669"/>
    <property type="project" value="InterPro"/>
</dbReference>
<dbReference type="InterPro" id="IPR021099">
    <property type="entry name" value="PORR_domain"/>
</dbReference>
<evidence type="ECO:0000256" key="1">
    <source>
        <dbReference type="SAM" id="MobiDB-lite"/>
    </source>
</evidence>
<feature type="compositionally biased region" description="Acidic residues" evidence="1">
    <location>
        <begin position="475"/>
        <end position="489"/>
    </location>
</feature>
<name>A0A835UB53_VANPL</name>
<dbReference type="PANTHER" id="PTHR31476">
    <property type="entry name" value="PROTEIN WHAT'S THIS FACTOR 1 HOMOLOG, CHLOROPLASTIC"/>
    <property type="match status" value="1"/>
</dbReference>
<dbReference type="AlphaFoldDB" id="A0A835UB53"/>
<dbReference type="EMBL" id="JADCNL010000013">
    <property type="protein sequence ID" value="KAG0455137.1"/>
    <property type="molecule type" value="Genomic_DNA"/>
</dbReference>
<proteinExistence type="predicted"/>
<gene>
    <name evidence="3" type="ORF">HPP92_024429</name>
</gene>
<accession>A0A835UB53</accession>
<evidence type="ECO:0000259" key="2">
    <source>
        <dbReference type="Pfam" id="PF11955"/>
    </source>
</evidence>
<evidence type="ECO:0000313" key="4">
    <source>
        <dbReference type="Proteomes" id="UP000636800"/>
    </source>
</evidence>
<dbReference type="OrthoDB" id="1939153at2759"/>
<dbReference type="Proteomes" id="UP000636800">
    <property type="component" value="Chromosome 13"/>
</dbReference>
<feature type="region of interest" description="Disordered" evidence="1">
    <location>
        <begin position="462"/>
        <end position="489"/>
    </location>
</feature>
<sequence>MATSTSPSAAASARPAAWTKVLAFNGPFILTSVSPLSLSLSHSCRLSRFCRTGVPVNESSSLDRLQFLYFFLCDRLLAVLGKNSKQREISRRETARLGNARRMVCWISHARPLIRRLRRCLPFFAVQRATLVNVKIKWAKDRSLDSAVGRERHLRQAHRLLEQISSDPRGGVPAHDLPHRPINFGNRSLLPSSFLLLFPTLFRRSSVPSRGGPVPWFHLTDSVSHLRELELRLLHATEPDLVNRLRRLLMLTADRSLPLHTIDQLSWDMGLPPDYQKPHPRYPQFFAMYKPDNDERTWLKLSSWDARLAVSELQISSGASVDDNCLAFPVSFTRGFGLRRKCINWLKEWQTLPYTSPYADPSGIDPRTDVSEKRIVGVFHELLHLCLGKKTERANVSNLRKPLRLPQKFTKVFERHPGIFYLSRKLCVQTVVLREAYGGGRELLRKHPIVTIRESYASLMREGMPQRGPSQVSSDDAELVSSEEECCTR</sequence>
<reference evidence="3 4" key="1">
    <citation type="journal article" date="2020" name="Nat. Food">
        <title>A phased Vanilla planifolia genome enables genetic improvement of flavour and production.</title>
        <authorList>
            <person name="Hasing T."/>
            <person name="Tang H."/>
            <person name="Brym M."/>
            <person name="Khazi F."/>
            <person name="Huang T."/>
            <person name="Chambers A.H."/>
        </authorList>
    </citation>
    <scope>NUCLEOTIDE SEQUENCE [LARGE SCALE GENOMIC DNA]</scope>
    <source>
        <tissue evidence="3">Leaf</tissue>
    </source>
</reference>
<evidence type="ECO:0000313" key="3">
    <source>
        <dbReference type="EMBL" id="KAG0455137.1"/>
    </source>
</evidence>
<dbReference type="InterPro" id="IPR045040">
    <property type="entry name" value="PORR_fam"/>
</dbReference>
<feature type="domain" description="PORR" evidence="2">
    <location>
        <begin position="140"/>
        <end position="463"/>
    </location>
</feature>
<comment type="caution">
    <text evidence="3">The sequence shown here is derived from an EMBL/GenBank/DDBJ whole genome shotgun (WGS) entry which is preliminary data.</text>
</comment>
<protein>
    <recommendedName>
        <fullName evidence="2">PORR domain-containing protein</fullName>
    </recommendedName>
</protein>
<dbReference type="PANTHER" id="PTHR31476:SF6">
    <property type="entry name" value="EMB|CAB68190.1"/>
    <property type="match status" value="1"/>
</dbReference>
<keyword evidence="4" id="KW-1185">Reference proteome</keyword>
<organism evidence="3 4">
    <name type="scientific">Vanilla planifolia</name>
    <name type="common">Vanilla</name>
    <dbReference type="NCBI Taxonomy" id="51239"/>
    <lineage>
        <taxon>Eukaryota</taxon>
        <taxon>Viridiplantae</taxon>
        <taxon>Streptophyta</taxon>
        <taxon>Embryophyta</taxon>
        <taxon>Tracheophyta</taxon>
        <taxon>Spermatophyta</taxon>
        <taxon>Magnoliopsida</taxon>
        <taxon>Liliopsida</taxon>
        <taxon>Asparagales</taxon>
        <taxon>Orchidaceae</taxon>
        <taxon>Vanilloideae</taxon>
        <taxon>Vanilleae</taxon>
        <taxon>Vanilla</taxon>
    </lineage>
</organism>
<dbReference type="Pfam" id="PF11955">
    <property type="entry name" value="PORR"/>
    <property type="match status" value="1"/>
</dbReference>